<keyword evidence="2" id="KW-0813">Transport</keyword>
<name>A0ABS4GHE9_9FIRM</name>
<evidence type="ECO:0000256" key="2">
    <source>
        <dbReference type="ARBA" id="ARBA00022448"/>
    </source>
</evidence>
<keyword evidence="3" id="KW-0050">Antiport</keyword>
<feature type="domain" description="Na+/H+ antiporter NhaC-like C-terminal" evidence="10">
    <location>
        <begin position="149"/>
        <end position="423"/>
    </location>
</feature>
<dbReference type="EMBL" id="JAGGKS010000010">
    <property type="protein sequence ID" value="MBP1927133.1"/>
    <property type="molecule type" value="Genomic_DNA"/>
</dbReference>
<evidence type="ECO:0000256" key="5">
    <source>
        <dbReference type="ARBA" id="ARBA00022692"/>
    </source>
</evidence>
<dbReference type="PANTHER" id="PTHR33451">
    <property type="entry name" value="MALATE-2H(+)/NA(+)-LACTATE ANTIPORTER"/>
    <property type="match status" value="1"/>
</dbReference>
<protein>
    <submittedName>
        <fullName evidence="11">NhaC family Na+:H+ antiporter</fullName>
    </submittedName>
</protein>
<keyword evidence="6 9" id="KW-1133">Transmembrane helix</keyword>
<feature type="transmembrane region" description="Helical" evidence="9">
    <location>
        <begin position="98"/>
        <end position="131"/>
    </location>
</feature>
<keyword evidence="5 9" id="KW-0812">Transmembrane</keyword>
<dbReference type="PANTHER" id="PTHR33451:SF3">
    <property type="entry name" value="MALATE-2H(+)_NA(+)-LACTATE ANTIPORTER"/>
    <property type="match status" value="1"/>
</dbReference>
<accession>A0ABS4GHE9</accession>
<evidence type="ECO:0000313" key="12">
    <source>
        <dbReference type="Proteomes" id="UP001519342"/>
    </source>
</evidence>
<evidence type="ECO:0000259" key="10">
    <source>
        <dbReference type="Pfam" id="PF03553"/>
    </source>
</evidence>
<evidence type="ECO:0000256" key="1">
    <source>
        <dbReference type="ARBA" id="ARBA00004651"/>
    </source>
</evidence>
<evidence type="ECO:0000256" key="6">
    <source>
        <dbReference type="ARBA" id="ARBA00022989"/>
    </source>
</evidence>
<evidence type="ECO:0000256" key="3">
    <source>
        <dbReference type="ARBA" id="ARBA00022449"/>
    </source>
</evidence>
<keyword evidence="4" id="KW-1003">Cell membrane</keyword>
<reference evidence="11 12" key="1">
    <citation type="submission" date="2021-03" db="EMBL/GenBank/DDBJ databases">
        <title>Genomic Encyclopedia of Type Strains, Phase IV (KMG-IV): sequencing the most valuable type-strain genomes for metagenomic binning, comparative biology and taxonomic classification.</title>
        <authorList>
            <person name="Goeker M."/>
        </authorList>
    </citation>
    <scope>NUCLEOTIDE SEQUENCE [LARGE SCALE GENOMIC DNA]</scope>
    <source>
        <strain evidence="11 12">DSM 24004</strain>
    </source>
</reference>
<comment type="subcellular location">
    <subcellularLocation>
        <location evidence="1">Cell membrane</location>
        <topology evidence="1">Multi-pass membrane protein</topology>
    </subcellularLocation>
</comment>
<sequence length="440" mass="48247">MDFLLAITIFTLSLIFSVLKKIPTTIPLLIGLLCFIFTALHRGFTLKQIFKMMSTGTIKSLIVISILLLIGLITGIWRACGTIPFFVYYGTKVIIPQYFILFAFLLSCMVSFTLGTSFGTVGTIGVVLIVLAKSGNVDLNITAGAIFSGAFFGDRCAPTSSSANLIATITETNLYNNIKNMFATASVPFIFAVLIYVFLSKDNPLEIANTSLLNEIEQHFNLNPIVMIPAIIILSLAIFKVDVKISMFLSIVSGIIICIFVQNIELINVFRFMFIGYELGTAGSFSDIISGGGMTSMIGVSFIVLIASTYSGIFEGTGMLNVIQSLLEKIAYKIKLYPTMILTSILTSIFSCNQTLSIMLSHQLMNKIYKNNNSSNSEIAIDLENTVVLISELIPWNIAIAVPMATLSVGIKSIPYAVFLYLVPLFNLRRKKLKSQTTNI</sequence>
<feature type="transmembrane region" description="Helical" evidence="9">
    <location>
        <begin position="30"/>
        <end position="50"/>
    </location>
</feature>
<dbReference type="RefSeq" id="WP_209512847.1">
    <property type="nucleotide sequence ID" value="NZ_JAGGKS010000010.1"/>
</dbReference>
<evidence type="ECO:0000256" key="8">
    <source>
        <dbReference type="ARBA" id="ARBA00038435"/>
    </source>
</evidence>
<keyword evidence="7 9" id="KW-0472">Membrane</keyword>
<proteinExistence type="inferred from homology"/>
<evidence type="ECO:0000256" key="4">
    <source>
        <dbReference type="ARBA" id="ARBA00022475"/>
    </source>
</evidence>
<feature type="transmembrane region" description="Helical" evidence="9">
    <location>
        <begin position="334"/>
        <end position="356"/>
    </location>
</feature>
<comment type="similarity">
    <text evidence="8">Belongs to the NhaC Na(+)/H(+) (TC 2.A.35) antiporter family.</text>
</comment>
<evidence type="ECO:0000313" key="11">
    <source>
        <dbReference type="EMBL" id="MBP1927133.1"/>
    </source>
</evidence>
<feature type="transmembrane region" description="Helical" evidence="9">
    <location>
        <begin position="251"/>
        <end position="274"/>
    </location>
</feature>
<comment type="caution">
    <text evidence="11">The sequence shown here is derived from an EMBL/GenBank/DDBJ whole genome shotgun (WGS) entry which is preliminary data.</text>
</comment>
<feature type="transmembrane region" description="Helical" evidence="9">
    <location>
        <begin position="62"/>
        <end position="86"/>
    </location>
</feature>
<gene>
    <name evidence="11" type="ORF">J2Z76_003006</name>
</gene>
<organism evidence="11 12">
    <name type="scientific">Sedimentibacter acidaminivorans</name>
    <dbReference type="NCBI Taxonomy" id="913099"/>
    <lineage>
        <taxon>Bacteria</taxon>
        <taxon>Bacillati</taxon>
        <taxon>Bacillota</taxon>
        <taxon>Tissierellia</taxon>
        <taxon>Sedimentibacter</taxon>
    </lineage>
</organism>
<feature type="transmembrane region" description="Helical" evidence="9">
    <location>
        <begin position="219"/>
        <end position="239"/>
    </location>
</feature>
<keyword evidence="12" id="KW-1185">Reference proteome</keyword>
<dbReference type="InterPro" id="IPR052180">
    <property type="entry name" value="NhaC_Na-H+_Antiporter"/>
</dbReference>
<feature type="transmembrane region" description="Helical" evidence="9">
    <location>
        <begin position="181"/>
        <end position="199"/>
    </location>
</feature>
<dbReference type="Proteomes" id="UP001519342">
    <property type="component" value="Unassembled WGS sequence"/>
</dbReference>
<evidence type="ECO:0000256" key="7">
    <source>
        <dbReference type="ARBA" id="ARBA00023136"/>
    </source>
</evidence>
<evidence type="ECO:0000256" key="9">
    <source>
        <dbReference type="SAM" id="Phobius"/>
    </source>
</evidence>
<dbReference type="Pfam" id="PF03553">
    <property type="entry name" value="Na_H_antiporter"/>
    <property type="match status" value="1"/>
</dbReference>
<feature type="transmembrane region" description="Helical" evidence="9">
    <location>
        <begin position="398"/>
        <end position="423"/>
    </location>
</feature>
<dbReference type="InterPro" id="IPR018461">
    <property type="entry name" value="Na/H_Antiport_NhaC-like_C"/>
</dbReference>
<feature type="transmembrane region" description="Helical" evidence="9">
    <location>
        <begin position="294"/>
        <end position="313"/>
    </location>
</feature>